<dbReference type="KEGG" id="mbai:MB901379_00999"/>
<evidence type="ECO:0000256" key="2">
    <source>
        <dbReference type="SAM" id="Phobius"/>
    </source>
</evidence>
<proteinExistence type="predicted"/>
<dbReference type="AlphaFoldDB" id="A0A3S4FNZ7"/>
<feature type="transmembrane region" description="Helical" evidence="2">
    <location>
        <begin position="90"/>
        <end position="111"/>
    </location>
</feature>
<feature type="region of interest" description="Disordered" evidence="1">
    <location>
        <begin position="192"/>
        <end position="334"/>
    </location>
</feature>
<protein>
    <recommendedName>
        <fullName evidence="3">Anti-sigma-D factor RsdA sigma factor binding region domain-containing protein</fullName>
    </recommendedName>
</protein>
<dbReference type="InterPro" id="IPR031928">
    <property type="entry name" value="RsdA_SigD-bd"/>
</dbReference>
<reference evidence="5" key="1">
    <citation type="submission" date="2018-02" db="EMBL/GenBank/DDBJ databases">
        <authorList>
            <person name="Seth-Smith MB H."/>
            <person name="Seth-Smith H."/>
        </authorList>
    </citation>
    <scope>NUCLEOTIDE SEQUENCE [LARGE SCALE GENOMIC DNA]</scope>
</reference>
<keyword evidence="2" id="KW-0472">Membrane</keyword>
<dbReference type="Proteomes" id="UP000269998">
    <property type="component" value="Chromosome"/>
</dbReference>
<evidence type="ECO:0000313" key="5">
    <source>
        <dbReference type="Proteomes" id="UP000269998"/>
    </source>
</evidence>
<sequence length="334" mass="34036">MPNSGFALGDQPSLGPRLDEVARTDLLLDALAGREEVNLEDPDDDALAALLGEWRDDLRWPPASALVSQDEAVEALIVGMVERRRSRRSLAAIGSVAATLLLLSGFGAVVAEARPGDLLYGLHAMIFNEPRISDDQIMLSAKADLAKAEQLIALGEWDQAQTQLAEVSSTLQAVNDGSRRQNLMNELNQLNTKVEKRDPNATLSPSSPPQSELVGPGDSPRHAKTPLAPETAAPTPPSAPVSAPPAASGVPESTPPNSPVVSASSAPSSSPLAAGSDASAPSPSNASTTMPTAVPSPSSLAPGEAPTTGSSTPGAGATAPGPPPTEEPADASTG</sequence>
<evidence type="ECO:0000313" key="4">
    <source>
        <dbReference type="EMBL" id="VDM87457.1"/>
    </source>
</evidence>
<gene>
    <name evidence="4" type="ORF">MB901379_00999</name>
</gene>
<dbReference type="RefSeq" id="WP_158018948.1">
    <property type="nucleotide sequence ID" value="NZ_CBCSKE010000004.1"/>
</dbReference>
<accession>A0A3S4FNZ7</accession>
<feature type="compositionally biased region" description="Low complexity" evidence="1">
    <location>
        <begin position="259"/>
        <end position="293"/>
    </location>
</feature>
<keyword evidence="2" id="KW-0812">Transmembrane</keyword>
<feature type="compositionally biased region" description="Pro residues" evidence="1">
    <location>
        <begin position="234"/>
        <end position="243"/>
    </location>
</feature>
<dbReference type="EMBL" id="LR130759">
    <property type="protein sequence ID" value="VDM87457.1"/>
    <property type="molecule type" value="Genomic_DNA"/>
</dbReference>
<name>A0A3S4FNZ7_9MYCO</name>
<keyword evidence="5" id="KW-1185">Reference proteome</keyword>
<dbReference type="Gene3D" id="6.10.250.1300">
    <property type="match status" value="1"/>
</dbReference>
<feature type="compositionally biased region" description="Low complexity" evidence="1">
    <location>
        <begin position="305"/>
        <end position="319"/>
    </location>
</feature>
<dbReference type="OrthoDB" id="4762520at2"/>
<keyword evidence="2" id="KW-1133">Transmembrane helix</keyword>
<dbReference type="Pfam" id="PF16751">
    <property type="entry name" value="RsdA_SigD_bd"/>
    <property type="match status" value="1"/>
</dbReference>
<feature type="domain" description="Anti-sigma-D factor RsdA sigma factor binding region" evidence="3">
    <location>
        <begin position="18"/>
        <end position="62"/>
    </location>
</feature>
<evidence type="ECO:0000259" key="3">
    <source>
        <dbReference type="Pfam" id="PF16751"/>
    </source>
</evidence>
<organism evidence="4 5">
    <name type="scientific">Mycobacterium basiliense</name>
    <dbReference type="NCBI Taxonomy" id="2094119"/>
    <lineage>
        <taxon>Bacteria</taxon>
        <taxon>Bacillati</taxon>
        <taxon>Actinomycetota</taxon>
        <taxon>Actinomycetes</taxon>
        <taxon>Mycobacteriales</taxon>
        <taxon>Mycobacteriaceae</taxon>
        <taxon>Mycobacterium</taxon>
    </lineage>
</organism>
<evidence type="ECO:0000256" key="1">
    <source>
        <dbReference type="SAM" id="MobiDB-lite"/>
    </source>
</evidence>